<feature type="transmembrane region" description="Helical" evidence="7">
    <location>
        <begin position="413"/>
        <end position="435"/>
    </location>
</feature>
<comment type="similarity">
    <text evidence="6">Belongs to the ABC-4 integral membrane protein family.</text>
</comment>
<dbReference type="RefSeq" id="WP_109726637.1">
    <property type="nucleotide sequence ID" value="NZ_QGDI01000007.1"/>
</dbReference>
<feature type="transmembrane region" description="Helical" evidence="7">
    <location>
        <begin position="865"/>
        <end position="886"/>
    </location>
</feature>
<proteinExistence type="inferred from homology"/>
<comment type="subcellular location">
    <subcellularLocation>
        <location evidence="1">Cell membrane</location>
        <topology evidence="1">Multi-pass membrane protein</topology>
    </subcellularLocation>
</comment>
<keyword evidence="3 7" id="KW-0812">Transmembrane</keyword>
<dbReference type="NCBIfam" id="TIGR03057">
    <property type="entry name" value="xxxLxxG_by_4"/>
    <property type="match status" value="1"/>
</dbReference>
<organism evidence="9 10">
    <name type="scientific">Ruminococcus flavefaciens</name>
    <dbReference type="NCBI Taxonomy" id="1265"/>
    <lineage>
        <taxon>Bacteria</taxon>
        <taxon>Bacillati</taxon>
        <taxon>Bacillota</taxon>
        <taxon>Clostridia</taxon>
        <taxon>Eubacteriales</taxon>
        <taxon>Oscillospiraceae</taxon>
        <taxon>Ruminococcus</taxon>
    </lineage>
</organism>
<dbReference type="PANTHER" id="PTHR30572">
    <property type="entry name" value="MEMBRANE COMPONENT OF TRANSPORTER-RELATED"/>
    <property type="match status" value="1"/>
</dbReference>
<evidence type="ECO:0000313" key="9">
    <source>
        <dbReference type="EMBL" id="PWJ12179.1"/>
    </source>
</evidence>
<feature type="transmembrane region" description="Helical" evidence="7">
    <location>
        <begin position="820"/>
        <end position="840"/>
    </location>
</feature>
<keyword evidence="2" id="KW-1003">Cell membrane</keyword>
<evidence type="ECO:0000256" key="5">
    <source>
        <dbReference type="ARBA" id="ARBA00023136"/>
    </source>
</evidence>
<reference evidence="9 10" key="1">
    <citation type="submission" date="2018-05" db="EMBL/GenBank/DDBJ databases">
        <title>The Hungate 1000. A catalogue of reference genomes from the rumen microbiome.</title>
        <authorList>
            <person name="Kelly W."/>
        </authorList>
    </citation>
    <scope>NUCLEOTIDE SEQUENCE [LARGE SCALE GENOMIC DNA]</scope>
    <source>
        <strain evidence="9 10">SAb67</strain>
    </source>
</reference>
<dbReference type="Proteomes" id="UP000245720">
    <property type="component" value="Unassembled WGS sequence"/>
</dbReference>
<evidence type="ECO:0000256" key="2">
    <source>
        <dbReference type="ARBA" id="ARBA00022475"/>
    </source>
</evidence>
<evidence type="ECO:0000256" key="6">
    <source>
        <dbReference type="ARBA" id="ARBA00038076"/>
    </source>
</evidence>
<keyword evidence="4 7" id="KW-1133">Transmembrane helix</keyword>
<dbReference type="InterPro" id="IPR050250">
    <property type="entry name" value="Macrolide_Exporter_MacB"/>
</dbReference>
<name>A0A315XZ04_RUMFL</name>
<dbReference type="InterPro" id="IPR003838">
    <property type="entry name" value="ABC3_permease_C"/>
</dbReference>
<feature type="transmembrane region" description="Helical" evidence="7">
    <location>
        <begin position="575"/>
        <end position="593"/>
    </location>
</feature>
<evidence type="ECO:0000256" key="3">
    <source>
        <dbReference type="ARBA" id="ARBA00022692"/>
    </source>
</evidence>
<dbReference type="AlphaFoldDB" id="A0A315XZ04"/>
<evidence type="ECO:0000313" key="10">
    <source>
        <dbReference type="Proteomes" id="UP000245720"/>
    </source>
</evidence>
<dbReference type="GO" id="GO:0022857">
    <property type="term" value="F:transmembrane transporter activity"/>
    <property type="evidence" value="ECO:0007669"/>
    <property type="project" value="TreeGrafter"/>
</dbReference>
<evidence type="ECO:0000256" key="7">
    <source>
        <dbReference type="SAM" id="Phobius"/>
    </source>
</evidence>
<dbReference type="Pfam" id="PF02687">
    <property type="entry name" value="FtsX"/>
    <property type="match status" value="1"/>
</dbReference>
<comment type="caution">
    <text evidence="9">The sequence shown here is derived from an EMBL/GenBank/DDBJ whole genome shotgun (WGS) entry which is preliminary data.</text>
</comment>
<feature type="domain" description="ABC3 transporter permease C-terminal" evidence="8">
    <location>
        <begin position="414"/>
        <end position="526"/>
    </location>
</feature>
<keyword evidence="5 7" id="KW-0472">Membrane</keyword>
<feature type="transmembrane region" description="Helical" evidence="7">
    <location>
        <begin position="769"/>
        <end position="793"/>
    </location>
</feature>
<sequence>MNKILSKRLLRDLRTNFGRYAALLLLIVMGIFLVVSIVGSAEMIIRGTENHKSVNMVEDGQFTVFVPLSDEDISELTADGTQIEPMFSLDLKTKDNETLRMFRNREIIDLIQLDEGELAAKNGEAVIEKGYASAHNIHIGDTVIAGGTSFTVTGIGSVPDYDMCIANFSDTAVERSSFGLLFTTAEQYDELRSADGLNAEEYTYAYRLGNTSNDELKEKIRDIKITPESVKDKYFRETIEEILDERNEIENGVSKLNDGAMELSEGLKKLSSHSSELRDAADKLFEGYLAQANTSLAATGQNIVLTEENYHDTLEKLTAATHSEQLSALMKSLDDISEFRNGISEYTGGADSAAEGSEELSDGVKEFKDKTDRLLDEIFDVDIENLTSFVTAEDNIRIEGAAGDMVMDKNAGLIAGVIVLALFAYVISVFVVHQIEQEQSVIGALYALGVKKKNLMLHYITMPTLIAFIAGVIGAALGFSPLGVSTQAQDSYSYFSIPEFKTVYPPYLIAYAVILPPAICAAVNAFVINKKLSRTALSLMKNEQSVGSYKQFTLKTKSFPRLFAIRQLVRESRSAVTMICGMLVAIMVVMLGLDCYVMCSNVRDYTVSDTKYGYQYLYKYPEKTVPEGGEAAYIETLSTDCMGYTLDVTVIGIDGKSKYFDARPEKGKTKAVINSSLVERYGYKVGDRVVFSNSAADADHSFTVTGISEYSVGFTIFMDIGSMRELFGKDEDYFNTVYSDKRLDIDEGRLYSVTTKEDVERSASVFVKLMFSLVVTLIAAGTVVFCVVMYLMLGVMIDRSAMGISLIKIFGYRPKEIRSLYLNGNLFVVAVGAAIAVPLAKKAMDMIFPSFIPNVACAMKLSFPWYLYVIIYFAIILVYTVINSLLIRKIRKISPAEILKNRE</sequence>
<gene>
    <name evidence="9" type="ORF">IE37_01869</name>
</gene>
<evidence type="ECO:0000256" key="1">
    <source>
        <dbReference type="ARBA" id="ARBA00004651"/>
    </source>
</evidence>
<evidence type="ECO:0000256" key="4">
    <source>
        <dbReference type="ARBA" id="ARBA00022989"/>
    </source>
</evidence>
<evidence type="ECO:0000259" key="8">
    <source>
        <dbReference type="Pfam" id="PF02687"/>
    </source>
</evidence>
<accession>A0A315XZ04</accession>
<feature type="transmembrane region" description="Helical" evidence="7">
    <location>
        <begin position="20"/>
        <end position="45"/>
    </location>
</feature>
<dbReference type="GO" id="GO:0005886">
    <property type="term" value="C:plasma membrane"/>
    <property type="evidence" value="ECO:0007669"/>
    <property type="project" value="UniProtKB-SubCell"/>
</dbReference>
<dbReference type="PANTHER" id="PTHR30572:SF4">
    <property type="entry name" value="ABC TRANSPORTER PERMEASE YTRF"/>
    <property type="match status" value="1"/>
</dbReference>
<dbReference type="OrthoDB" id="2934570at2"/>
<feature type="transmembrane region" description="Helical" evidence="7">
    <location>
        <begin position="456"/>
        <end position="484"/>
    </location>
</feature>
<feature type="transmembrane region" description="Helical" evidence="7">
    <location>
        <begin position="504"/>
        <end position="528"/>
    </location>
</feature>
<dbReference type="EMBL" id="QGDI01000007">
    <property type="protein sequence ID" value="PWJ12179.1"/>
    <property type="molecule type" value="Genomic_DNA"/>
</dbReference>
<dbReference type="InterPro" id="IPR023908">
    <property type="entry name" value="xxxLxxG_rpt"/>
</dbReference>
<protein>
    <submittedName>
        <fullName evidence="9">Putative ABC transport system permease protein</fullName>
    </submittedName>
</protein>